<dbReference type="Pfam" id="PF13483">
    <property type="entry name" value="Lactamase_B_3"/>
    <property type="match status" value="1"/>
</dbReference>
<reference evidence="1 2" key="2">
    <citation type="journal article" date="2020" name="Microbiol. Resour. Announc.">
        <title>Antarctic desert soil bacteria exhibit high novel natural product potential, evaluated through long-read genome sequencing and comparative genomics.</title>
        <authorList>
            <person name="Benaud N."/>
            <person name="Edwards R.J."/>
            <person name="Amos T.G."/>
            <person name="D'Agostino P.M."/>
            <person name="Gutierrez-Chavez C."/>
            <person name="Montgomery K."/>
            <person name="Nicetic I."/>
            <person name="Ferrari B.C."/>
        </authorList>
    </citation>
    <scope>NUCLEOTIDE SEQUENCE [LARGE SCALE GENOMIC DNA]</scope>
    <source>
        <strain evidence="1 2">SPB151</strain>
    </source>
</reference>
<dbReference type="Proteomes" id="UP000515563">
    <property type="component" value="Chromosome"/>
</dbReference>
<dbReference type="InterPro" id="IPR050114">
    <property type="entry name" value="UPF0173_UPF0282_UlaG_hydrolase"/>
</dbReference>
<keyword evidence="2" id="KW-1185">Reference proteome</keyword>
<evidence type="ECO:0000313" key="2">
    <source>
        <dbReference type="Proteomes" id="UP000515563"/>
    </source>
</evidence>
<dbReference type="PANTHER" id="PTHR43546:SF3">
    <property type="entry name" value="UPF0173 METAL-DEPENDENT HYDROLASE MJ1163"/>
    <property type="match status" value="1"/>
</dbReference>
<dbReference type="KEGG" id="kqi:F1D05_16165"/>
<proteinExistence type="predicted"/>
<dbReference type="RefSeq" id="WP_185448452.1">
    <property type="nucleotide sequence ID" value="NZ_CP043661.1"/>
</dbReference>
<evidence type="ECO:0000313" key="1">
    <source>
        <dbReference type="EMBL" id="QNE19167.1"/>
    </source>
</evidence>
<dbReference type="EMBL" id="CP043661">
    <property type="protein sequence ID" value="QNE19167.1"/>
    <property type="molecule type" value="Genomic_DNA"/>
</dbReference>
<gene>
    <name evidence="1" type="ORF">F1D05_16165</name>
</gene>
<dbReference type="PANTHER" id="PTHR43546">
    <property type="entry name" value="UPF0173 METAL-DEPENDENT HYDROLASE MJ1163-RELATED"/>
    <property type="match status" value="1"/>
</dbReference>
<dbReference type="InterPro" id="IPR036866">
    <property type="entry name" value="RibonucZ/Hydroxyglut_hydro"/>
</dbReference>
<accession>A0A7G6WYV2</accession>
<protein>
    <submittedName>
        <fullName evidence="1">MBL fold metallo-hydrolase</fullName>
    </submittedName>
</protein>
<organism evidence="1 2">
    <name type="scientific">Kribbella qitaiheensis</name>
    <dbReference type="NCBI Taxonomy" id="1544730"/>
    <lineage>
        <taxon>Bacteria</taxon>
        <taxon>Bacillati</taxon>
        <taxon>Actinomycetota</taxon>
        <taxon>Actinomycetes</taxon>
        <taxon>Propionibacteriales</taxon>
        <taxon>Kribbellaceae</taxon>
        <taxon>Kribbella</taxon>
    </lineage>
</organism>
<keyword evidence="1" id="KW-0378">Hydrolase</keyword>
<sequence length="207" mass="22425">MKLTKYKHACVRISKDGKELLVDPGVWAEDEAFEGVDAILVTHEHFDHLDADRVRALDVPIWTNAGVAAELGADLADRITVVEGGQSFEAAGFQISAYGNDHAIILPELGVPCQNVGYLIEDAVYHPGDSFTKPDREVHTNLVPISGPWFTLPAAVQYVREVAAQQTVGIHDALLSEIGLTMGERWIGTQGGKPYLGLKPGDSVEIN</sequence>
<reference evidence="2" key="1">
    <citation type="submission" date="2019-09" db="EMBL/GenBank/DDBJ databases">
        <title>Antimicrobial potential of Antarctic Bacteria.</title>
        <authorList>
            <person name="Benaud N."/>
            <person name="Edwards R.J."/>
            <person name="Ferrari B.C."/>
        </authorList>
    </citation>
    <scope>NUCLEOTIDE SEQUENCE [LARGE SCALE GENOMIC DNA]</scope>
    <source>
        <strain evidence="2">SPB151</strain>
    </source>
</reference>
<dbReference type="GO" id="GO:0016787">
    <property type="term" value="F:hydrolase activity"/>
    <property type="evidence" value="ECO:0007669"/>
    <property type="project" value="UniProtKB-KW"/>
</dbReference>
<dbReference type="AlphaFoldDB" id="A0A7G6WYV2"/>
<dbReference type="SUPFAM" id="SSF56281">
    <property type="entry name" value="Metallo-hydrolase/oxidoreductase"/>
    <property type="match status" value="1"/>
</dbReference>
<name>A0A7G6WYV2_9ACTN</name>
<dbReference type="Gene3D" id="3.60.15.10">
    <property type="entry name" value="Ribonuclease Z/Hydroxyacylglutathione hydrolase-like"/>
    <property type="match status" value="1"/>
</dbReference>